<dbReference type="OrthoDB" id="1438441at2"/>
<reference evidence="1 2" key="1">
    <citation type="submission" date="2015-03" db="EMBL/GenBank/DDBJ databases">
        <authorList>
            <person name="Urmite Genomes"/>
        </authorList>
    </citation>
    <scope>NUCLEOTIDE SEQUENCE [LARGE SCALE GENOMIC DNA]</scope>
    <source>
        <strain evidence="1 2">CSUR P1491</strain>
    </source>
</reference>
<dbReference type="Gene3D" id="3.30.429.10">
    <property type="entry name" value="Macrophage Migration Inhibitory Factor"/>
    <property type="match status" value="1"/>
</dbReference>
<sequence>MPMLDVYIPNQALPADAEKDLLRQLAEILIEHEGADPSDPVARSLAKVWLHRPAAMLHAGETPAAPHYKVIASVPQGQLDDARTASAFAAITNAILAAEDGRYDQDPLRIWVIGNEIPDGHWGAGGRVVRLADIAGAVLRDPDKGREYAQQRLAGQPVAFSGSTGG</sequence>
<accession>A0A0E4GY28</accession>
<organism evidence="1 2">
    <name type="scientific">Mycobacterium lentiflavum</name>
    <dbReference type="NCBI Taxonomy" id="141349"/>
    <lineage>
        <taxon>Bacteria</taxon>
        <taxon>Bacillati</taxon>
        <taxon>Actinomycetota</taxon>
        <taxon>Actinomycetes</taxon>
        <taxon>Mycobacteriales</taxon>
        <taxon>Mycobacteriaceae</taxon>
        <taxon>Mycobacterium</taxon>
        <taxon>Mycobacterium simiae complex</taxon>
    </lineage>
</organism>
<dbReference type="Proteomes" id="UP000199251">
    <property type="component" value="Unassembled WGS sequence"/>
</dbReference>
<evidence type="ECO:0000313" key="1">
    <source>
        <dbReference type="EMBL" id="CQD04500.1"/>
    </source>
</evidence>
<proteinExistence type="predicted"/>
<dbReference type="AlphaFoldDB" id="A0A0E4GY28"/>
<dbReference type="InterPro" id="IPR014347">
    <property type="entry name" value="Tautomerase/MIF_sf"/>
</dbReference>
<dbReference type="RefSeq" id="WP_090598996.1">
    <property type="nucleotide sequence ID" value="NZ_CTEE01000001.1"/>
</dbReference>
<dbReference type="STRING" id="141349.BN1232_00695"/>
<dbReference type="SUPFAM" id="SSF55331">
    <property type="entry name" value="Tautomerase/MIF"/>
    <property type="match status" value="1"/>
</dbReference>
<evidence type="ECO:0000313" key="2">
    <source>
        <dbReference type="Proteomes" id="UP000199251"/>
    </source>
</evidence>
<protein>
    <submittedName>
        <fullName evidence="1">Tautomerase enzyme</fullName>
    </submittedName>
</protein>
<gene>
    <name evidence="1" type="ORF">BN1232_00695</name>
</gene>
<name>A0A0E4GY28_MYCLN</name>
<dbReference type="EMBL" id="CTEE01000001">
    <property type="protein sequence ID" value="CQD04500.1"/>
    <property type="molecule type" value="Genomic_DNA"/>
</dbReference>